<keyword evidence="3" id="KW-1003">Cell membrane</keyword>
<dbReference type="GO" id="GO:0022857">
    <property type="term" value="F:transmembrane transporter activity"/>
    <property type="evidence" value="ECO:0007669"/>
    <property type="project" value="InterPro"/>
</dbReference>
<feature type="transmembrane region" description="Helical" evidence="7">
    <location>
        <begin position="366"/>
        <end position="386"/>
    </location>
</feature>
<evidence type="ECO:0000256" key="2">
    <source>
        <dbReference type="ARBA" id="ARBA00022448"/>
    </source>
</evidence>
<dbReference type="PANTHER" id="PTHR43414">
    <property type="entry name" value="MULTIDRUG RESISTANCE PROTEIN MDTG"/>
    <property type="match status" value="1"/>
</dbReference>
<dbReference type="PANTHER" id="PTHR43414:SF6">
    <property type="entry name" value="MULTIDRUG RESISTANCE PROTEIN MDTG"/>
    <property type="match status" value="1"/>
</dbReference>
<feature type="transmembrane region" description="Helical" evidence="7">
    <location>
        <begin position="78"/>
        <end position="97"/>
    </location>
</feature>
<dbReference type="InterPro" id="IPR011701">
    <property type="entry name" value="MFS"/>
</dbReference>
<feature type="transmembrane region" description="Helical" evidence="7">
    <location>
        <begin position="341"/>
        <end position="360"/>
    </location>
</feature>
<feature type="transmembrane region" description="Helical" evidence="7">
    <location>
        <begin position="214"/>
        <end position="238"/>
    </location>
</feature>
<dbReference type="SUPFAM" id="SSF103473">
    <property type="entry name" value="MFS general substrate transporter"/>
    <property type="match status" value="1"/>
</dbReference>
<feature type="transmembrane region" description="Helical" evidence="7">
    <location>
        <begin position="283"/>
        <end position="301"/>
    </location>
</feature>
<evidence type="ECO:0000256" key="1">
    <source>
        <dbReference type="ARBA" id="ARBA00004651"/>
    </source>
</evidence>
<feature type="domain" description="Major facilitator superfamily (MFS) profile" evidence="8">
    <location>
        <begin position="7"/>
        <end position="395"/>
    </location>
</feature>
<comment type="subcellular location">
    <subcellularLocation>
        <location evidence="1">Cell membrane</location>
        <topology evidence="1">Multi-pass membrane protein</topology>
    </subcellularLocation>
</comment>
<dbReference type="PRINTS" id="PR01035">
    <property type="entry name" value="TCRTETA"/>
</dbReference>
<organism evidence="9 10">
    <name type="scientific">Aneurinibacillus danicus</name>
    <dbReference type="NCBI Taxonomy" id="267746"/>
    <lineage>
        <taxon>Bacteria</taxon>
        <taxon>Bacillati</taxon>
        <taxon>Bacillota</taxon>
        <taxon>Bacilli</taxon>
        <taxon>Bacillales</taxon>
        <taxon>Paenibacillaceae</taxon>
        <taxon>Aneurinibacillus group</taxon>
        <taxon>Aneurinibacillus</taxon>
    </lineage>
</organism>
<feature type="transmembrane region" description="Helical" evidence="7">
    <location>
        <begin position="307"/>
        <end position="329"/>
    </location>
</feature>
<evidence type="ECO:0000256" key="6">
    <source>
        <dbReference type="ARBA" id="ARBA00023136"/>
    </source>
</evidence>
<gene>
    <name evidence="9" type="ORF">ADA01nite_14300</name>
</gene>
<keyword evidence="10" id="KW-1185">Reference proteome</keyword>
<feature type="transmembrane region" description="Helical" evidence="7">
    <location>
        <begin position="163"/>
        <end position="185"/>
    </location>
</feature>
<dbReference type="Pfam" id="PF07690">
    <property type="entry name" value="MFS_1"/>
    <property type="match status" value="1"/>
</dbReference>
<dbReference type="InterPro" id="IPR020846">
    <property type="entry name" value="MFS_dom"/>
</dbReference>
<proteinExistence type="predicted"/>
<reference evidence="9 10" key="1">
    <citation type="submission" date="2019-07" db="EMBL/GenBank/DDBJ databases">
        <title>Whole genome shotgun sequence of Aneurinibacillus danicus NBRC 102444.</title>
        <authorList>
            <person name="Hosoyama A."/>
            <person name="Uohara A."/>
            <person name="Ohji S."/>
            <person name="Ichikawa N."/>
        </authorList>
    </citation>
    <scope>NUCLEOTIDE SEQUENCE [LARGE SCALE GENOMIC DNA]</scope>
    <source>
        <strain evidence="9 10">NBRC 102444</strain>
    </source>
</reference>
<evidence type="ECO:0000259" key="8">
    <source>
        <dbReference type="PROSITE" id="PS50850"/>
    </source>
</evidence>
<dbReference type="Gene3D" id="1.20.1250.20">
    <property type="entry name" value="MFS general substrate transporter like domains"/>
    <property type="match status" value="2"/>
</dbReference>
<feature type="transmembrane region" description="Helical" evidence="7">
    <location>
        <begin position="45"/>
        <end position="66"/>
    </location>
</feature>
<dbReference type="RefSeq" id="WP_174760595.1">
    <property type="nucleotide sequence ID" value="NZ_BJXX01000058.1"/>
</dbReference>
<dbReference type="Proteomes" id="UP000321157">
    <property type="component" value="Unassembled WGS sequence"/>
</dbReference>
<dbReference type="InterPro" id="IPR001958">
    <property type="entry name" value="Tet-R_TetA/multi-R_MdtG-like"/>
</dbReference>
<evidence type="ECO:0000313" key="10">
    <source>
        <dbReference type="Proteomes" id="UP000321157"/>
    </source>
</evidence>
<accession>A0A511V4X2</accession>
<name>A0A511V4X2_9BACL</name>
<protein>
    <submittedName>
        <fullName evidence="9">Multidrug resistance protein</fullName>
    </submittedName>
</protein>
<evidence type="ECO:0000313" key="9">
    <source>
        <dbReference type="EMBL" id="GEN33970.1"/>
    </source>
</evidence>
<keyword evidence="4 7" id="KW-0812">Transmembrane</keyword>
<feature type="transmembrane region" description="Helical" evidence="7">
    <location>
        <begin position="250"/>
        <end position="271"/>
    </location>
</feature>
<keyword evidence="6 7" id="KW-0472">Membrane</keyword>
<dbReference type="PROSITE" id="PS51257">
    <property type="entry name" value="PROKAR_LIPOPROTEIN"/>
    <property type="match status" value="1"/>
</dbReference>
<dbReference type="PROSITE" id="PS50850">
    <property type="entry name" value="MFS"/>
    <property type="match status" value="1"/>
</dbReference>
<sequence>MKKWKRNLFILYVGQFLAMASMSCVTPFLPLYLQQMGLTDHDEVLVWSGLIFGANLLTAFIFSPIWGKLADRYGRKMMLIRSGFGMAITITLLGFATSPVHLLLLRLLNGMLSGFGPAAVALIATNTPKERSGYALGTLHSGTVAGTICGPLLGGFMADRFGFSAVFFYTGLCIFLATLIVIFGVREHFEKKETTEPKTDFRQDFKKIVSRKPIASLFVSAAIIRSAMTGTLPLIPLYVQQLAPSQENLVVLAGVTSAAMGIANMLTAPQLGKLGDKYGSHRIFLCSVFGAILFSIPQAFVQHLWQLIVLRFCTGACLAGMMPSINVLIRHYAPDGMESRTYSYVNCALFLGGMAGALGMGVIASWFGLSMIFICSAVLLLLNNVWMKLTVFPEIKQDREAAAFVGGQDVSK</sequence>
<feature type="transmembrane region" description="Helical" evidence="7">
    <location>
        <begin position="9"/>
        <end position="33"/>
    </location>
</feature>
<comment type="caution">
    <text evidence="9">The sequence shown here is derived from an EMBL/GenBank/DDBJ whole genome shotgun (WGS) entry which is preliminary data.</text>
</comment>
<evidence type="ECO:0000256" key="5">
    <source>
        <dbReference type="ARBA" id="ARBA00022989"/>
    </source>
</evidence>
<keyword evidence="2" id="KW-0813">Transport</keyword>
<keyword evidence="5 7" id="KW-1133">Transmembrane helix</keyword>
<dbReference type="GO" id="GO:0005886">
    <property type="term" value="C:plasma membrane"/>
    <property type="evidence" value="ECO:0007669"/>
    <property type="project" value="UniProtKB-SubCell"/>
</dbReference>
<dbReference type="AlphaFoldDB" id="A0A511V4X2"/>
<feature type="transmembrane region" description="Helical" evidence="7">
    <location>
        <begin position="103"/>
        <end position="124"/>
    </location>
</feature>
<feature type="transmembrane region" description="Helical" evidence="7">
    <location>
        <begin position="136"/>
        <end position="157"/>
    </location>
</feature>
<dbReference type="InterPro" id="IPR036259">
    <property type="entry name" value="MFS_trans_sf"/>
</dbReference>
<dbReference type="EMBL" id="BJXX01000058">
    <property type="protein sequence ID" value="GEN33970.1"/>
    <property type="molecule type" value="Genomic_DNA"/>
</dbReference>
<evidence type="ECO:0000256" key="3">
    <source>
        <dbReference type="ARBA" id="ARBA00022475"/>
    </source>
</evidence>
<evidence type="ECO:0000256" key="4">
    <source>
        <dbReference type="ARBA" id="ARBA00022692"/>
    </source>
</evidence>
<evidence type="ECO:0000256" key="7">
    <source>
        <dbReference type="SAM" id="Phobius"/>
    </source>
</evidence>